<comment type="catalytic activity">
    <reaction evidence="1">
        <text>all-trans-beta-carotene + O2 = 2 all-trans-retinal</text>
        <dbReference type="Rhea" id="RHEA:32887"/>
        <dbReference type="ChEBI" id="CHEBI:15379"/>
        <dbReference type="ChEBI" id="CHEBI:17579"/>
        <dbReference type="ChEBI" id="CHEBI:17898"/>
        <dbReference type="EC" id="1.13.11.63"/>
    </reaction>
</comment>
<feature type="binding site" evidence="1">
    <location>
        <position position="252"/>
    </location>
    <ligand>
        <name>Fe cation</name>
        <dbReference type="ChEBI" id="CHEBI:24875"/>
    </ligand>
</feature>
<gene>
    <name evidence="2" type="ORF">ACFQJ4_07630</name>
</gene>
<accession>A0ABD5ZNL9</accession>
<organism evidence="2 3">
    <name type="scientific">Halosegnis marinus</name>
    <dbReference type="NCBI Taxonomy" id="3034023"/>
    <lineage>
        <taxon>Archaea</taxon>
        <taxon>Methanobacteriati</taxon>
        <taxon>Methanobacteriota</taxon>
        <taxon>Stenosarchaea group</taxon>
        <taxon>Halobacteria</taxon>
        <taxon>Halobacteriales</taxon>
        <taxon>Natronomonadaceae</taxon>
        <taxon>Halosegnis</taxon>
    </lineage>
</organism>
<dbReference type="GO" id="GO:0003834">
    <property type="term" value="F:beta-carotene 15,15'-dioxygenase activity"/>
    <property type="evidence" value="ECO:0007669"/>
    <property type="project" value="UniProtKB-EC"/>
</dbReference>
<dbReference type="GeneID" id="79266869"/>
<evidence type="ECO:0000313" key="3">
    <source>
        <dbReference type="Proteomes" id="UP001596398"/>
    </source>
</evidence>
<feature type="transmembrane region" description="Helical" evidence="1">
    <location>
        <begin position="225"/>
        <end position="246"/>
    </location>
</feature>
<comment type="cofactor">
    <cofactor evidence="1">
        <name>Fe(2+)</name>
        <dbReference type="ChEBI" id="CHEBI:29033"/>
    </cofactor>
</comment>
<keyword evidence="1" id="KW-0560">Oxidoreductase</keyword>
<comment type="caution">
    <text evidence="1">Lacks conserved residue(s) required for the propagation of feature annotation.</text>
</comment>
<dbReference type="GO" id="GO:0016121">
    <property type="term" value="P:carotene catabolic process"/>
    <property type="evidence" value="ECO:0007669"/>
    <property type="project" value="UniProtKB-UniRule"/>
</dbReference>
<dbReference type="EC" id="1.13.11.63" evidence="1"/>
<keyword evidence="1" id="KW-0812">Transmembrane</keyword>
<evidence type="ECO:0000256" key="1">
    <source>
        <dbReference type="HAMAP-Rule" id="MF_02093"/>
    </source>
</evidence>
<sequence>MSAALFPPASARDTVRTWALAPGWVACALLAAVFAFDPAVPLELQYLPLVVSVVLVGLPHGAIDHLVPARLRGESPDARSMLGVGLLYALLGGAYTAAWFLVPVACFAFFILLTLAHWGQGDVHAVVALGGGDHLRSRPQRVLAAVVRGGFPMLVPLVAFPEQYRAVAGALVAPFAAAPDPLAPAFAPDVRLVVGVGFALLVAVHLALGYRSGGAGWRLDAGETVLLGAFFATVPPVLAVGTYFCLWHAARHVARLALLDEPSVRGLRRGRVRPALVRFAKQAAPLTALSLAFLGGLYLVVPDRPTTVPGFVGLYLVLIAALTLPHVAVVAWMDRAQGLWRAAVSERA</sequence>
<evidence type="ECO:0000313" key="2">
    <source>
        <dbReference type="EMBL" id="MFC7235184.1"/>
    </source>
</evidence>
<keyword evidence="1" id="KW-0408">Iron</keyword>
<feature type="binding site" evidence="1">
    <location>
        <position position="248"/>
    </location>
    <ligand>
        <name>Fe cation</name>
        <dbReference type="ChEBI" id="CHEBI:24875"/>
    </ligand>
</feature>
<dbReference type="GO" id="GO:0005886">
    <property type="term" value="C:plasma membrane"/>
    <property type="evidence" value="ECO:0007669"/>
    <property type="project" value="UniProtKB-SubCell"/>
</dbReference>
<dbReference type="GO" id="GO:0005506">
    <property type="term" value="F:iron ion binding"/>
    <property type="evidence" value="ECO:0007669"/>
    <property type="project" value="UniProtKB-UniRule"/>
</dbReference>
<comment type="subcellular location">
    <subcellularLocation>
        <location evidence="1">Cell membrane</location>
        <topology evidence="1">Multi-pass membrane protein</topology>
    </subcellularLocation>
</comment>
<dbReference type="InterPro" id="IPR022270">
    <property type="entry name" value="Blh_diox"/>
</dbReference>
<feature type="transmembrane region" description="Helical" evidence="1">
    <location>
        <begin position="190"/>
        <end position="210"/>
    </location>
</feature>
<keyword evidence="1" id="KW-0472">Membrane</keyword>
<keyword evidence="1" id="KW-1003">Cell membrane</keyword>
<comment type="function">
    <text evidence="1">Catalyzes the cleavage of beta-carotene at its central double bond (15,15') to yield two molecules of all-trans-retinal.</text>
</comment>
<feature type="transmembrane region" description="Helical" evidence="1">
    <location>
        <begin position="45"/>
        <end position="67"/>
    </location>
</feature>
<dbReference type="NCBIfam" id="TIGR03753">
    <property type="entry name" value="blh_monoox"/>
    <property type="match status" value="1"/>
</dbReference>
<proteinExistence type="inferred from homology"/>
<comment type="similarity">
    <text evidence="1">Belongs to the Brp/Blh beta-carotene diooxygenase family.</text>
</comment>
<name>A0ABD5ZNL9_9EURY</name>
<feature type="transmembrane region" description="Helical" evidence="1">
    <location>
        <begin position="283"/>
        <end position="301"/>
    </location>
</feature>
<protein>
    <recommendedName>
        <fullName evidence="1">Probable beta-carotene 15,15'-dioxygenase</fullName>
        <ecNumber evidence="1">1.13.11.63</ecNumber>
    </recommendedName>
</protein>
<keyword evidence="1" id="KW-1133">Transmembrane helix</keyword>
<dbReference type="Pfam" id="PF15461">
    <property type="entry name" value="BCD"/>
    <property type="match status" value="1"/>
</dbReference>
<dbReference type="RefSeq" id="WP_276233318.1">
    <property type="nucleotide sequence ID" value="NZ_CP119802.1"/>
</dbReference>
<keyword evidence="1" id="KW-0223">Dioxygenase</keyword>
<feature type="binding site" evidence="1">
    <location>
        <position position="117"/>
    </location>
    <ligand>
        <name>Fe cation</name>
        <dbReference type="ChEBI" id="CHEBI:24875"/>
    </ligand>
</feature>
<keyword evidence="1" id="KW-0479">Metal-binding</keyword>
<dbReference type="EMBL" id="JBHTAP010000001">
    <property type="protein sequence ID" value="MFC7235184.1"/>
    <property type="molecule type" value="Genomic_DNA"/>
</dbReference>
<feature type="transmembrane region" description="Helical" evidence="1">
    <location>
        <begin position="313"/>
        <end position="333"/>
    </location>
</feature>
<dbReference type="AlphaFoldDB" id="A0ABD5ZNL9"/>
<comment type="caution">
    <text evidence="2">The sequence shown here is derived from an EMBL/GenBank/DDBJ whole genome shotgun (WGS) entry which is preliminary data.</text>
</comment>
<dbReference type="HAMAP" id="MF_02093">
    <property type="entry name" value="Beta_carotene_diox"/>
    <property type="match status" value="1"/>
</dbReference>
<feature type="binding site" evidence="1">
    <location>
        <position position="60"/>
    </location>
    <ligand>
        <name>Fe cation</name>
        <dbReference type="ChEBI" id="CHEBI:24875"/>
    </ligand>
</feature>
<dbReference type="GO" id="GO:0010436">
    <property type="term" value="F:carotenoid dioxygenase activity"/>
    <property type="evidence" value="ECO:0007669"/>
    <property type="project" value="UniProtKB-UniRule"/>
</dbReference>
<reference evidence="2 3" key="1">
    <citation type="journal article" date="2019" name="Int. J. Syst. Evol. Microbiol.">
        <title>The Global Catalogue of Microorganisms (GCM) 10K type strain sequencing project: providing services to taxonomists for standard genome sequencing and annotation.</title>
        <authorList>
            <consortium name="The Broad Institute Genomics Platform"/>
            <consortium name="The Broad Institute Genome Sequencing Center for Infectious Disease"/>
            <person name="Wu L."/>
            <person name="Ma J."/>
        </authorList>
    </citation>
    <scope>NUCLEOTIDE SEQUENCE [LARGE SCALE GENOMIC DNA]</scope>
    <source>
        <strain evidence="2 3">DT85</strain>
    </source>
</reference>
<keyword evidence="3" id="KW-1185">Reference proteome</keyword>
<dbReference type="Proteomes" id="UP001596398">
    <property type="component" value="Unassembled WGS sequence"/>
</dbReference>